<evidence type="ECO:0000256" key="4">
    <source>
        <dbReference type="HAMAP-Rule" id="MF_00279"/>
    </source>
</evidence>
<dbReference type="STRING" id="1191523.MROS_2224"/>
<organism evidence="6 7">
    <name type="scientific">Melioribacter roseus (strain DSM 23840 / JCM 17771 / VKM B-2668 / P3M-2)</name>
    <dbReference type="NCBI Taxonomy" id="1191523"/>
    <lineage>
        <taxon>Bacteria</taxon>
        <taxon>Pseudomonadati</taxon>
        <taxon>Ignavibacteriota</taxon>
        <taxon>Ignavibacteria</taxon>
        <taxon>Ignavibacteriales</taxon>
        <taxon>Melioribacteraceae</taxon>
        <taxon>Melioribacter</taxon>
    </lineage>
</organism>
<dbReference type="GO" id="GO:0008615">
    <property type="term" value="P:pyridoxine biosynthetic process"/>
    <property type="evidence" value="ECO:0007669"/>
    <property type="project" value="UniProtKB-UniRule"/>
</dbReference>
<evidence type="ECO:0000256" key="5">
    <source>
        <dbReference type="NCBIfam" id="TIGR00559"/>
    </source>
</evidence>
<feature type="binding site" evidence="4">
    <location>
        <position position="191"/>
    </location>
    <ligand>
        <name>3-amino-2-oxopropyl phosphate</name>
        <dbReference type="ChEBI" id="CHEBI:57279"/>
    </ligand>
</feature>
<evidence type="ECO:0000313" key="7">
    <source>
        <dbReference type="Proteomes" id="UP000009011"/>
    </source>
</evidence>
<comment type="similarity">
    <text evidence="4">Belongs to the PNP synthase family.</text>
</comment>
<dbReference type="PATRIC" id="fig|1191523.3.peg.2350"/>
<dbReference type="OrthoDB" id="9806590at2"/>
<evidence type="ECO:0000313" key="6">
    <source>
        <dbReference type="EMBL" id="AFN75454.1"/>
    </source>
</evidence>
<keyword evidence="3 4" id="KW-0664">Pyridoxine biosynthesis</keyword>
<dbReference type="NCBIfam" id="NF003625">
    <property type="entry name" value="PRK05265.1-3"/>
    <property type="match status" value="1"/>
</dbReference>
<comment type="pathway">
    <text evidence="4">Cofactor biosynthesis; pyridoxine 5'-phosphate biosynthesis; pyridoxine 5'-phosphate from D-erythrose 4-phosphate: step 5/5.</text>
</comment>
<evidence type="ECO:0000256" key="1">
    <source>
        <dbReference type="ARBA" id="ARBA00022490"/>
    </source>
</evidence>
<reference evidence="6 7" key="1">
    <citation type="journal article" date="2013" name="PLoS ONE">
        <title>Genomic analysis of Melioribacter roseus, facultatively anaerobic organotrophic bacterium representing a novel deep lineage within Bacteriodetes/Chlorobi group.</title>
        <authorList>
            <person name="Kadnikov V.V."/>
            <person name="Mardanov A.V."/>
            <person name="Podosokorskaya O.A."/>
            <person name="Gavrilov S.N."/>
            <person name="Kublanov I.V."/>
            <person name="Beletsky A.V."/>
            <person name="Bonch-Osmolovskaya E.A."/>
            <person name="Ravin N.V."/>
        </authorList>
    </citation>
    <scope>NUCLEOTIDE SEQUENCE [LARGE SCALE GENOMIC DNA]</scope>
    <source>
        <strain evidence="7">JCM 17771 / P3M-2</strain>
    </source>
</reference>
<keyword evidence="2 4" id="KW-0808">Transferase</keyword>
<feature type="active site" description="Proton acceptor" evidence="4">
    <location>
        <position position="69"/>
    </location>
</feature>
<dbReference type="PANTHER" id="PTHR30456">
    <property type="entry name" value="PYRIDOXINE 5'-PHOSPHATE SYNTHASE"/>
    <property type="match status" value="1"/>
</dbReference>
<dbReference type="NCBIfam" id="NF003627">
    <property type="entry name" value="PRK05265.1-5"/>
    <property type="match status" value="1"/>
</dbReference>
<dbReference type="AlphaFoldDB" id="I6ZTX9"/>
<comment type="function">
    <text evidence="4">Catalyzes the complicated ring closure reaction between the two acyclic compounds 1-deoxy-D-xylulose-5-phosphate (DXP) and 3-amino-2-oxopropyl phosphate (1-amino-acetone-3-phosphate or AAP) to form pyridoxine 5'-phosphate (PNP) and inorganic phosphate.</text>
</comment>
<feature type="active site" description="Proton acceptor" evidence="4">
    <location>
        <position position="42"/>
    </location>
</feature>
<sequence>MKFSVNIDHIATLRNARAEFQPDPVAFALMAELFGVDGIVVHLREDRRHINERDVRLLRELITTKLDLEMAAVDEIIEIACDVKPELATIVPEKRQELTTEGGINVIDNIGLLSDTIKRLHAAGIDVSLFVEPDVDQINAAAEINADYIEIHTGKYANSPSEEERFDELDKIRLAAKHAKKLGLGVNAGHGLNYVNMKEFVAIKDIDEVSIGHAVIARSVFVGVEKAIKEMIDIIRNAQ</sequence>
<feature type="binding site" evidence="4">
    <location>
        <position position="44"/>
    </location>
    <ligand>
        <name>1-deoxy-D-xylulose 5-phosphate</name>
        <dbReference type="ChEBI" id="CHEBI:57792"/>
    </ligand>
</feature>
<gene>
    <name evidence="4" type="primary">pdxJ</name>
    <name evidence="6" type="ordered locus">MROS_2224</name>
</gene>
<dbReference type="InterPro" id="IPR036130">
    <property type="entry name" value="Pyridoxine-5'_phos_synth"/>
</dbReference>
<dbReference type="PANTHER" id="PTHR30456:SF0">
    <property type="entry name" value="PYRIDOXINE 5'-PHOSPHATE SYNTHASE"/>
    <property type="match status" value="1"/>
</dbReference>
<keyword evidence="7" id="KW-1185">Reference proteome</keyword>
<dbReference type="Pfam" id="PF03740">
    <property type="entry name" value="PdxJ"/>
    <property type="match status" value="1"/>
</dbReference>
<name>I6ZTX9_MELRP</name>
<dbReference type="NCBIfam" id="TIGR00559">
    <property type="entry name" value="pdxJ"/>
    <property type="match status" value="1"/>
</dbReference>
<proteinExistence type="inferred from homology"/>
<protein>
    <recommendedName>
        <fullName evidence="4 5">Pyridoxine 5'-phosphate synthase</fullName>
        <shortName evidence="4">PNP synthase</shortName>
        <ecNumber evidence="4 5">2.6.99.2</ecNumber>
    </recommendedName>
</protein>
<feature type="site" description="Transition state stabilizer" evidence="4">
    <location>
        <position position="150"/>
    </location>
</feature>
<feature type="binding site" evidence="4">
    <location>
        <position position="17"/>
    </location>
    <ligand>
        <name>3-amino-2-oxopropyl phosphate</name>
        <dbReference type="ChEBI" id="CHEBI:57279"/>
    </ligand>
</feature>
<dbReference type="eggNOG" id="COG0854">
    <property type="taxonomic scope" value="Bacteria"/>
</dbReference>
<dbReference type="HOGENOM" id="CLU_074563_0_0_10"/>
<dbReference type="HAMAP" id="MF_00279">
    <property type="entry name" value="PdxJ"/>
    <property type="match status" value="1"/>
</dbReference>
<dbReference type="EMBL" id="CP003557">
    <property type="protein sequence ID" value="AFN75454.1"/>
    <property type="molecule type" value="Genomic_DNA"/>
</dbReference>
<dbReference type="SUPFAM" id="SSF63892">
    <property type="entry name" value="Pyridoxine 5'-phosphate synthase"/>
    <property type="match status" value="1"/>
</dbReference>
<feature type="binding site" evidence="4">
    <location>
        <position position="49"/>
    </location>
    <ligand>
        <name>1-deoxy-D-xylulose 5-phosphate</name>
        <dbReference type="ChEBI" id="CHEBI:57792"/>
    </ligand>
</feature>
<dbReference type="UniPathway" id="UPA00244">
    <property type="reaction ID" value="UER00313"/>
</dbReference>
<dbReference type="InterPro" id="IPR004569">
    <property type="entry name" value="PyrdxlP_synth_PdxJ"/>
</dbReference>
<dbReference type="CDD" id="cd00003">
    <property type="entry name" value="PNPsynthase"/>
    <property type="match status" value="1"/>
</dbReference>
<feature type="binding site" evidence="4">
    <location>
        <begin position="8"/>
        <end position="9"/>
    </location>
    <ligand>
        <name>1-deoxy-D-xylulose 5-phosphate</name>
        <dbReference type="ChEBI" id="CHEBI:57792"/>
    </ligand>
</feature>
<keyword evidence="1 4" id="KW-0963">Cytoplasm</keyword>
<feature type="binding site" evidence="4">
    <location>
        <position position="99"/>
    </location>
    <ligand>
        <name>1-deoxy-D-xylulose 5-phosphate</name>
        <dbReference type="ChEBI" id="CHEBI:57792"/>
    </ligand>
</feature>
<comment type="subcellular location">
    <subcellularLocation>
        <location evidence="4">Cytoplasm</location>
    </subcellularLocation>
</comment>
<dbReference type="Proteomes" id="UP000009011">
    <property type="component" value="Chromosome"/>
</dbReference>
<dbReference type="Gene3D" id="3.20.20.70">
    <property type="entry name" value="Aldolase class I"/>
    <property type="match status" value="1"/>
</dbReference>
<dbReference type="GO" id="GO:0005829">
    <property type="term" value="C:cytosol"/>
    <property type="evidence" value="ECO:0007669"/>
    <property type="project" value="TreeGrafter"/>
</dbReference>
<dbReference type="InterPro" id="IPR013785">
    <property type="entry name" value="Aldolase_TIM"/>
</dbReference>
<accession>I6ZTX9</accession>
<dbReference type="RefSeq" id="WP_014856886.1">
    <property type="nucleotide sequence ID" value="NC_018178.1"/>
</dbReference>
<feature type="binding site" evidence="4">
    <location>
        <begin position="212"/>
        <end position="213"/>
    </location>
    <ligand>
        <name>3-amino-2-oxopropyl phosphate</name>
        <dbReference type="ChEBI" id="CHEBI:57279"/>
    </ligand>
</feature>
<feature type="binding site" evidence="4">
    <location>
        <position position="6"/>
    </location>
    <ligand>
        <name>3-amino-2-oxopropyl phosphate</name>
        <dbReference type="ChEBI" id="CHEBI:57279"/>
    </ligand>
</feature>
<comment type="subunit">
    <text evidence="4">Homooctamer; tetramer of dimers.</text>
</comment>
<dbReference type="GO" id="GO:0033856">
    <property type="term" value="F:pyridoxine 5'-phosphate synthase activity"/>
    <property type="evidence" value="ECO:0007669"/>
    <property type="project" value="UniProtKB-UniRule"/>
</dbReference>
<evidence type="ECO:0000256" key="3">
    <source>
        <dbReference type="ARBA" id="ARBA00023096"/>
    </source>
</evidence>
<feature type="active site" description="Proton donor" evidence="4">
    <location>
        <position position="190"/>
    </location>
</feature>
<evidence type="ECO:0000256" key="2">
    <source>
        <dbReference type="ARBA" id="ARBA00022679"/>
    </source>
</evidence>
<comment type="catalytic activity">
    <reaction evidence="4">
        <text>3-amino-2-oxopropyl phosphate + 1-deoxy-D-xylulose 5-phosphate = pyridoxine 5'-phosphate + phosphate + 2 H2O + H(+)</text>
        <dbReference type="Rhea" id="RHEA:15265"/>
        <dbReference type="ChEBI" id="CHEBI:15377"/>
        <dbReference type="ChEBI" id="CHEBI:15378"/>
        <dbReference type="ChEBI" id="CHEBI:43474"/>
        <dbReference type="ChEBI" id="CHEBI:57279"/>
        <dbReference type="ChEBI" id="CHEBI:57792"/>
        <dbReference type="ChEBI" id="CHEBI:58589"/>
        <dbReference type="EC" id="2.6.99.2"/>
    </reaction>
</comment>
<dbReference type="EC" id="2.6.99.2" evidence="4 5"/>
<dbReference type="KEGG" id="mro:MROS_2224"/>